<organism evidence="3 4">
    <name type="scientific">Granulibacter bethesdensis</name>
    <dbReference type="NCBI Taxonomy" id="364410"/>
    <lineage>
        <taxon>Bacteria</taxon>
        <taxon>Pseudomonadati</taxon>
        <taxon>Pseudomonadota</taxon>
        <taxon>Alphaproteobacteria</taxon>
        <taxon>Acetobacterales</taxon>
        <taxon>Acetobacteraceae</taxon>
        <taxon>Granulibacter</taxon>
    </lineage>
</organism>
<evidence type="ECO:0000256" key="2">
    <source>
        <dbReference type="SAM" id="MobiDB-lite"/>
    </source>
</evidence>
<keyword evidence="1" id="KW-0175">Coiled coil</keyword>
<proteinExistence type="predicted"/>
<feature type="compositionally biased region" description="Gly residues" evidence="2">
    <location>
        <begin position="250"/>
        <end position="272"/>
    </location>
</feature>
<dbReference type="InterPro" id="IPR018648">
    <property type="entry name" value="DUF2076"/>
</dbReference>
<protein>
    <submittedName>
        <fullName evidence="3">Cytosolic protein</fullName>
    </submittedName>
</protein>
<feature type="compositionally biased region" description="Low complexity" evidence="2">
    <location>
        <begin position="150"/>
        <end position="161"/>
    </location>
</feature>
<reference evidence="4" key="1">
    <citation type="submission" date="2016-11" db="EMBL/GenBank/DDBJ databases">
        <title>Comparative genomic and phenotypic analysis of Granulibacter bethesdensis clinical isolates from patients with chronic granulomatous disease.</title>
        <authorList>
            <person name="Zarember K.A."/>
            <person name="Porcella S.F."/>
            <person name="Chu J."/>
            <person name="Ding L."/>
            <person name="Dahlstrom E."/>
            <person name="Barbian K."/>
            <person name="Martens C."/>
            <person name="Sykora L."/>
            <person name="Kramer S."/>
            <person name="Pettinato A.M."/>
            <person name="Hong H."/>
            <person name="Wald G."/>
            <person name="Berg L.J."/>
            <person name="Rogge L.S."/>
            <person name="Greenberg D.E."/>
            <person name="Falcone E.L."/>
            <person name="Neves J.F."/>
            <person name="Simoes M.J."/>
            <person name="Casal M."/>
            <person name="Rodriguez-Lopez F.C."/>
            <person name="Zelazny A."/>
            <person name="Gallin J.I."/>
            <person name="Holland S.M."/>
        </authorList>
    </citation>
    <scope>NUCLEOTIDE SEQUENCE [LARGE SCALE GENOMIC DNA]</scope>
    <source>
        <strain evidence="4">NIH9.1</strain>
    </source>
</reference>
<feature type="compositionally biased region" description="Gly residues" evidence="2">
    <location>
        <begin position="213"/>
        <end position="239"/>
    </location>
</feature>
<accession>A0AAC9KBN4</accession>
<name>A0AAC9KBN4_9PROT</name>
<sequence length="272" mass="28063">MPRHVSSSTLMPGIEGTSSGERPDMNDQEREIITRFIERVSGAQTAPGTAVQTLPPVDRDADALIGQLFTRYPEARYRLTQTAYVQDYALAEAGKKIQALQQQVQQLQQQVQALQQQSGQSRGGFFSSLFGGGQPSAPQRPAFQPPPPQGYAQPGYTQPGYAQPGYAQPPFQRGGSGFLGSALTTAAGVAGGMVVGNMLTGLFSGHEHADPGAGFGAGGDSGVWGTGGDAGGAAPGGDDWGSLQNDTGADQGGWGDSGDSGWSDSGGGWDDL</sequence>
<dbReference type="AlphaFoldDB" id="A0AAC9KBN4"/>
<evidence type="ECO:0000256" key="1">
    <source>
        <dbReference type="SAM" id="Coils"/>
    </source>
</evidence>
<feature type="compositionally biased region" description="Polar residues" evidence="2">
    <location>
        <begin position="1"/>
        <end position="20"/>
    </location>
</feature>
<dbReference type="EMBL" id="CP018191">
    <property type="protein sequence ID" value="APH55424.1"/>
    <property type="molecule type" value="Genomic_DNA"/>
</dbReference>
<feature type="region of interest" description="Disordered" evidence="2">
    <location>
        <begin position="1"/>
        <end position="27"/>
    </location>
</feature>
<dbReference type="Pfam" id="PF09849">
    <property type="entry name" value="DUF2076"/>
    <property type="match status" value="1"/>
</dbReference>
<feature type="coiled-coil region" evidence="1">
    <location>
        <begin position="90"/>
        <end position="117"/>
    </location>
</feature>
<dbReference type="Proteomes" id="UP000182373">
    <property type="component" value="Chromosome"/>
</dbReference>
<feature type="compositionally biased region" description="Low complexity" evidence="2">
    <location>
        <begin position="124"/>
        <end position="142"/>
    </location>
</feature>
<evidence type="ECO:0000313" key="4">
    <source>
        <dbReference type="Proteomes" id="UP000182373"/>
    </source>
</evidence>
<feature type="region of interest" description="Disordered" evidence="2">
    <location>
        <begin position="124"/>
        <end position="169"/>
    </location>
</feature>
<gene>
    <name evidence="3" type="ORF">GbCGDNIH9_2104</name>
</gene>
<feature type="region of interest" description="Disordered" evidence="2">
    <location>
        <begin position="213"/>
        <end position="272"/>
    </location>
</feature>
<evidence type="ECO:0000313" key="3">
    <source>
        <dbReference type="EMBL" id="APH55424.1"/>
    </source>
</evidence>